<dbReference type="InterPro" id="IPR002589">
    <property type="entry name" value="Macro_dom"/>
</dbReference>
<organism evidence="3 4">
    <name type="scientific">Brevifollis gellanilyticus</name>
    <dbReference type="NCBI Taxonomy" id="748831"/>
    <lineage>
        <taxon>Bacteria</taxon>
        <taxon>Pseudomonadati</taxon>
        <taxon>Verrucomicrobiota</taxon>
        <taxon>Verrucomicrobiia</taxon>
        <taxon>Verrucomicrobiales</taxon>
        <taxon>Verrucomicrobiaceae</taxon>
    </lineage>
</organism>
<name>A0A512MAT8_9BACT</name>
<sequence>MKPIIYTEGDATRPQASGPLIIAHVCNDIGAWGAGFVLAISRCWKSPEKHYRQWARGQIESAPPFALGEVQFVPVDETITVANMVAQHDIRSDCGLPPIRYDALDKALEKLGTHALHLGTSVHMPRIGCGLAGGTWSKVEPMLLSHLSQRDVQVTVYDFSPV</sequence>
<dbReference type="InterPro" id="IPR050892">
    <property type="entry name" value="ADP-ribose_metab_enzymes"/>
</dbReference>
<dbReference type="AlphaFoldDB" id="A0A512MAT8"/>
<evidence type="ECO:0000313" key="3">
    <source>
        <dbReference type="EMBL" id="GEP43843.1"/>
    </source>
</evidence>
<evidence type="ECO:0000259" key="2">
    <source>
        <dbReference type="PROSITE" id="PS51154"/>
    </source>
</evidence>
<protein>
    <submittedName>
        <fullName evidence="3">Appr-1-p processing protein</fullName>
    </submittedName>
</protein>
<dbReference type="Gene3D" id="3.40.220.10">
    <property type="entry name" value="Leucine Aminopeptidase, subunit E, domain 1"/>
    <property type="match status" value="1"/>
</dbReference>
<evidence type="ECO:0000313" key="4">
    <source>
        <dbReference type="Proteomes" id="UP000321577"/>
    </source>
</evidence>
<comment type="catalytic activity">
    <reaction evidence="1">
        <text>an N-(ADP-alpha-D-ribosyl)-thymidine in DNA + H2O = a thymidine in DNA + ADP-D-ribose</text>
        <dbReference type="Rhea" id="RHEA:71655"/>
        <dbReference type="Rhea" id="RHEA-COMP:13556"/>
        <dbReference type="Rhea" id="RHEA-COMP:18051"/>
        <dbReference type="ChEBI" id="CHEBI:15377"/>
        <dbReference type="ChEBI" id="CHEBI:57967"/>
        <dbReference type="ChEBI" id="CHEBI:137386"/>
        <dbReference type="ChEBI" id="CHEBI:191199"/>
    </reaction>
    <physiologicalReaction direction="left-to-right" evidence="1">
        <dbReference type="Rhea" id="RHEA:71656"/>
    </physiologicalReaction>
</comment>
<proteinExistence type="predicted"/>
<dbReference type="SMART" id="SM00506">
    <property type="entry name" value="A1pp"/>
    <property type="match status" value="1"/>
</dbReference>
<comment type="caution">
    <text evidence="3">The sequence shown here is derived from an EMBL/GenBank/DDBJ whole genome shotgun (WGS) entry which is preliminary data.</text>
</comment>
<dbReference type="PANTHER" id="PTHR12521:SF0">
    <property type="entry name" value="ADP-RIBOSE GLYCOHYDROLASE OARD1"/>
    <property type="match status" value="1"/>
</dbReference>
<accession>A0A512MAT8</accession>
<dbReference type="OrthoDB" id="9780211at2"/>
<gene>
    <name evidence="3" type="ORF">BGE01nite_31340</name>
</gene>
<keyword evidence="4" id="KW-1185">Reference proteome</keyword>
<dbReference type="CDD" id="cd02901">
    <property type="entry name" value="Macro_Poa1p-like"/>
    <property type="match status" value="1"/>
</dbReference>
<dbReference type="PROSITE" id="PS51154">
    <property type="entry name" value="MACRO"/>
    <property type="match status" value="1"/>
</dbReference>
<dbReference type="PANTHER" id="PTHR12521">
    <property type="entry name" value="PROTEIN C6ORF130"/>
    <property type="match status" value="1"/>
</dbReference>
<dbReference type="Proteomes" id="UP000321577">
    <property type="component" value="Unassembled WGS sequence"/>
</dbReference>
<dbReference type="EMBL" id="BKAG01000022">
    <property type="protein sequence ID" value="GEP43843.1"/>
    <property type="molecule type" value="Genomic_DNA"/>
</dbReference>
<reference evidence="3 4" key="1">
    <citation type="submission" date="2019-07" db="EMBL/GenBank/DDBJ databases">
        <title>Whole genome shotgun sequence of Brevifollis gellanilyticus NBRC 108608.</title>
        <authorList>
            <person name="Hosoyama A."/>
            <person name="Uohara A."/>
            <person name="Ohji S."/>
            <person name="Ichikawa N."/>
        </authorList>
    </citation>
    <scope>NUCLEOTIDE SEQUENCE [LARGE SCALE GENOMIC DNA]</scope>
    <source>
        <strain evidence="3 4">NBRC 108608</strain>
    </source>
</reference>
<dbReference type="InterPro" id="IPR043472">
    <property type="entry name" value="Macro_dom-like"/>
</dbReference>
<dbReference type="GO" id="GO:0140291">
    <property type="term" value="P:peptidyl-glutamate ADP-deribosylation"/>
    <property type="evidence" value="ECO:0007669"/>
    <property type="project" value="TreeGrafter"/>
</dbReference>
<dbReference type="SUPFAM" id="SSF52949">
    <property type="entry name" value="Macro domain-like"/>
    <property type="match status" value="1"/>
</dbReference>
<evidence type="ECO:0000256" key="1">
    <source>
        <dbReference type="ARBA" id="ARBA00035885"/>
    </source>
</evidence>
<feature type="domain" description="Macro" evidence="2">
    <location>
        <begin position="1"/>
        <end position="162"/>
    </location>
</feature>
<dbReference type="RefSeq" id="WP_146851406.1">
    <property type="nucleotide sequence ID" value="NZ_BKAG01000022.1"/>
</dbReference>